<gene>
    <name evidence="1" type="ORF">PSRA_0834</name>
</gene>
<evidence type="ECO:0000313" key="1">
    <source>
        <dbReference type="EMBL" id="OZG51754.1"/>
    </source>
</evidence>
<dbReference type="InterPro" id="IPR010982">
    <property type="entry name" value="Lambda_DNA-bd_dom_sf"/>
</dbReference>
<reference evidence="1 2" key="1">
    <citation type="journal article" date="2017" name="BMC Genomics">
        <title>Comparative genomic and phylogenomic analyses of the Bifidobacteriaceae family.</title>
        <authorList>
            <person name="Lugli G.A."/>
            <person name="Milani C."/>
            <person name="Turroni F."/>
            <person name="Duranti S."/>
            <person name="Mancabelli L."/>
            <person name="Mangifesta M."/>
            <person name="Ferrario C."/>
            <person name="Modesto M."/>
            <person name="Mattarelli P."/>
            <person name="Jiri K."/>
            <person name="van Sinderen D."/>
            <person name="Ventura M."/>
        </authorList>
    </citation>
    <scope>NUCLEOTIDE SEQUENCE [LARGE SCALE GENOMIC DNA]</scope>
    <source>
        <strain evidence="1 2">DSM 24742</strain>
    </source>
</reference>
<dbReference type="Proteomes" id="UP000216725">
    <property type="component" value="Unassembled WGS sequence"/>
</dbReference>
<keyword evidence="2" id="KW-1185">Reference proteome</keyword>
<name>A0A261EY23_9BIFI</name>
<dbReference type="RefSeq" id="WP_094660662.1">
    <property type="nucleotide sequence ID" value="NZ_MWWR01000006.1"/>
</dbReference>
<evidence type="ECO:0008006" key="3">
    <source>
        <dbReference type="Google" id="ProtNLM"/>
    </source>
</evidence>
<protein>
    <recommendedName>
        <fullName evidence="3">HTH cro/C1-type domain-containing protein</fullName>
    </recommendedName>
</protein>
<comment type="caution">
    <text evidence="1">The sequence shown here is derived from an EMBL/GenBank/DDBJ whole genome shotgun (WGS) entry which is preliminary data.</text>
</comment>
<evidence type="ECO:0000313" key="2">
    <source>
        <dbReference type="Proteomes" id="UP000216725"/>
    </source>
</evidence>
<proteinExistence type="predicted"/>
<dbReference type="AlphaFoldDB" id="A0A261EY23"/>
<accession>A0A261EY23</accession>
<organism evidence="1 2">
    <name type="scientific">Pseudoscardovia radai</name>
    <dbReference type="NCBI Taxonomy" id="987066"/>
    <lineage>
        <taxon>Bacteria</taxon>
        <taxon>Bacillati</taxon>
        <taxon>Actinomycetota</taxon>
        <taxon>Actinomycetes</taxon>
        <taxon>Bifidobacteriales</taxon>
        <taxon>Bifidobacteriaceae</taxon>
        <taxon>Pseudoscardovia</taxon>
    </lineage>
</organism>
<dbReference type="EMBL" id="MWWR01000006">
    <property type="protein sequence ID" value="OZG51754.1"/>
    <property type="molecule type" value="Genomic_DNA"/>
</dbReference>
<dbReference type="SUPFAM" id="SSF47413">
    <property type="entry name" value="lambda repressor-like DNA-binding domains"/>
    <property type="match status" value="1"/>
</dbReference>
<sequence>MRKDEALKVSSSVVRSLRVSLFLRDMTGTAIARLTGYARPTVSQMLRNDDMRLSQFIAIADAGGIDPAEAIVQAMKKPAAATAGVSQTRKD</sequence>
<dbReference type="GO" id="GO:0003677">
    <property type="term" value="F:DNA binding"/>
    <property type="evidence" value="ECO:0007669"/>
    <property type="project" value="InterPro"/>
</dbReference>